<gene>
    <name evidence="2" type="ORF">FB558_0600</name>
</gene>
<proteinExistence type="predicted"/>
<keyword evidence="2" id="KW-0808">Transferase</keyword>
<dbReference type="SUPFAM" id="SSF81301">
    <property type="entry name" value="Nucleotidyltransferase"/>
    <property type="match status" value="1"/>
</dbReference>
<dbReference type="InterPro" id="IPR007344">
    <property type="entry name" value="GrpB/CoaE"/>
</dbReference>
<dbReference type="PANTHER" id="PTHR34822">
    <property type="entry name" value="GRPB DOMAIN PROTEIN (AFU_ORTHOLOGUE AFUA_1G01530)"/>
    <property type="match status" value="1"/>
</dbReference>
<organism evidence="2 3">
    <name type="scientific">Pseudonocardia kunmingensis</name>
    <dbReference type="NCBI Taxonomy" id="630975"/>
    <lineage>
        <taxon>Bacteria</taxon>
        <taxon>Bacillati</taxon>
        <taxon>Actinomycetota</taxon>
        <taxon>Actinomycetes</taxon>
        <taxon>Pseudonocardiales</taxon>
        <taxon>Pseudonocardiaceae</taxon>
        <taxon>Pseudonocardia</taxon>
    </lineage>
</organism>
<dbReference type="Pfam" id="PF04229">
    <property type="entry name" value="GrpB"/>
    <property type="match status" value="1"/>
</dbReference>
<dbReference type="RefSeq" id="WP_142047857.1">
    <property type="nucleotide sequence ID" value="NZ_VFPA01000001.1"/>
</dbReference>
<feature type="region of interest" description="Disordered" evidence="1">
    <location>
        <begin position="80"/>
        <end position="108"/>
    </location>
</feature>
<keyword evidence="3" id="KW-1185">Reference proteome</keyword>
<reference evidence="2 3" key="1">
    <citation type="submission" date="2019-06" db="EMBL/GenBank/DDBJ databases">
        <title>Sequencing the genomes of 1000 actinobacteria strains.</title>
        <authorList>
            <person name="Klenk H.-P."/>
        </authorList>
    </citation>
    <scope>NUCLEOTIDE SEQUENCE [LARGE SCALE GENOMIC DNA]</scope>
    <source>
        <strain evidence="2 3">DSM 45301</strain>
    </source>
</reference>
<evidence type="ECO:0000313" key="3">
    <source>
        <dbReference type="Proteomes" id="UP000315677"/>
    </source>
</evidence>
<dbReference type="InterPro" id="IPR043519">
    <property type="entry name" value="NT_sf"/>
</dbReference>
<protein>
    <submittedName>
        <fullName evidence="2">GrpB-like predicted nucleotidyltransferase (UPF0157 family)</fullName>
    </submittedName>
</protein>
<dbReference type="Proteomes" id="UP000315677">
    <property type="component" value="Unassembled WGS sequence"/>
</dbReference>
<sequence>MPVAVIVDYEPGWPDQAARLLDEVAAALRPLADSGRFDYAHIGSTAVPGLAAKAVVDLQVRMPSLPALGHLADLVAPTGFVPAPGSRPDSPGVHRDNPRPGDPPDPALYEKRLFHDPERAAILHIRRADSPFAQFVLLFRDWLRSNPEHADRYQQVKRRLAARHAGDGDADDYTRSKTAFFDETDQEMRAWARAAERVSPGRFAAGSGR</sequence>
<dbReference type="AlphaFoldDB" id="A0A543DX11"/>
<evidence type="ECO:0000313" key="2">
    <source>
        <dbReference type="EMBL" id="TQM13846.1"/>
    </source>
</evidence>
<name>A0A543DX11_9PSEU</name>
<dbReference type="PANTHER" id="PTHR34822:SF1">
    <property type="entry name" value="GRPB FAMILY PROTEIN"/>
    <property type="match status" value="1"/>
</dbReference>
<comment type="caution">
    <text evidence="2">The sequence shown here is derived from an EMBL/GenBank/DDBJ whole genome shotgun (WGS) entry which is preliminary data.</text>
</comment>
<dbReference type="Gene3D" id="3.30.460.10">
    <property type="entry name" value="Beta Polymerase, domain 2"/>
    <property type="match status" value="1"/>
</dbReference>
<evidence type="ECO:0000256" key="1">
    <source>
        <dbReference type="SAM" id="MobiDB-lite"/>
    </source>
</evidence>
<dbReference type="GO" id="GO:0016740">
    <property type="term" value="F:transferase activity"/>
    <property type="evidence" value="ECO:0007669"/>
    <property type="project" value="UniProtKB-KW"/>
</dbReference>
<dbReference type="OrthoDB" id="9799092at2"/>
<accession>A0A543DX11</accession>
<dbReference type="EMBL" id="VFPA01000001">
    <property type="protein sequence ID" value="TQM13846.1"/>
    <property type="molecule type" value="Genomic_DNA"/>
</dbReference>